<reference evidence="1" key="1">
    <citation type="journal article" date="2021" name="PeerJ">
        <title>Extensive microbial diversity within the chicken gut microbiome revealed by metagenomics and culture.</title>
        <authorList>
            <person name="Gilroy R."/>
            <person name="Ravi A."/>
            <person name="Getino M."/>
            <person name="Pursley I."/>
            <person name="Horton D.L."/>
            <person name="Alikhan N.F."/>
            <person name="Baker D."/>
            <person name="Gharbi K."/>
            <person name="Hall N."/>
            <person name="Watson M."/>
            <person name="Adriaenssens E.M."/>
            <person name="Foster-Nyarko E."/>
            <person name="Jarju S."/>
            <person name="Secka A."/>
            <person name="Antonio M."/>
            <person name="Oren A."/>
            <person name="Chaudhuri R.R."/>
            <person name="La Ragione R."/>
            <person name="Hildebrand F."/>
            <person name="Pallen M.J."/>
        </authorList>
    </citation>
    <scope>NUCLEOTIDE SEQUENCE</scope>
    <source>
        <strain evidence="1">Gambia16-930</strain>
    </source>
</reference>
<dbReference type="Proteomes" id="UP000824267">
    <property type="component" value="Unassembled WGS sequence"/>
</dbReference>
<protein>
    <submittedName>
        <fullName evidence="1">Cysteine-rich CWC family protein</fullName>
    </submittedName>
</protein>
<dbReference type="Pfam" id="PF14375">
    <property type="entry name" value="Cys_rich_CWC"/>
    <property type="match status" value="1"/>
</dbReference>
<evidence type="ECO:0000313" key="2">
    <source>
        <dbReference type="Proteomes" id="UP000824267"/>
    </source>
</evidence>
<dbReference type="AlphaFoldDB" id="A0A9D1RF73"/>
<reference evidence="1" key="2">
    <citation type="submission" date="2021-04" db="EMBL/GenBank/DDBJ databases">
        <authorList>
            <person name="Gilroy R."/>
        </authorList>
    </citation>
    <scope>NUCLEOTIDE SEQUENCE</scope>
    <source>
        <strain evidence="1">Gambia16-930</strain>
    </source>
</reference>
<evidence type="ECO:0000313" key="1">
    <source>
        <dbReference type="EMBL" id="HIW86764.1"/>
    </source>
</evidence>
<proteinExistence type="predicted"/>
<accession>A0A9D1RF73</accession>
<sequence length="74" mass="8447">MTERKVKCPRCGREFVCKHNADCFCVKYTLSENAKKDIRSKWTECLCEDCLSAYAELIAPESESCSWPIPPSLP</sequence>
<gene>
    <name evidence="1" type="ORF">IAC47_00595</name>
</gene>
<dbReference type="EMBL" id="DXGG01000022">
    <property type="protein sequence ID" value="HIW86764.1"/>
    <property type="molecule type" value="Genomic_DNA"/>
</dbReference>
<organism evidence="1 2">
    <name type="scientific">Candidatus Onthomorpha intestinigallinarum</name>
    <dbReference type="NCBI Taxonomy" id="2840880"/>
    <lineage>
        <taxon>Bacteria</taxon>
        <taxon>Pseudomonadati</taxon>
        <taxon>Bacteroidota</taxon>
        <taxon>Bacteroidia</taxon>
        <taxon>Bacteroidales</taxon>
        <taxon>Candidatus Onthomorpha</taxon>
    </lineage>
</organism>
<name>A0A9D1RF73_9BACT</name>
<comment type="caution">
    <text evidence="1">The sequence shown here is derived from an EMBL/GenBank/DDBJ whole genome shotgun (WGS) entry which is preliminary data.</text>
</comment>
<dbReference type="InterPro" id="IPR032720">
    <property type="entry name" value="Cys_rich_CWC"/>
</dbReference>